<gene>
    <name evidence="1" type="ORF">NBH00_15845</name>
</gene>
<dbReference type="PANTHER" id="PTHR36452">
    <property type="entry name" value="CHROMOSOME 12, WHOLE GENOME SHOTGUN SEQUENCE"/>
    <property type="match status" value="1"/>
</dbReference>
<name>A0ABY5DQH5_9ACTN</name>
<dbReference type="InterPro" id="IPR015996">
    <property type="entry name" value="UCP028451"/>
</dbReference>
<keyword evidence="2" id="KW-1185">Reference proteome</keyword>
<accession>A0ABY5DQH5</accession>
<dbReference type="RefSeq" id="WP_254569564.1">
    <property type="nucleotide sequence ID" value="NZ_CP098502.1"/>
</dbReference>
<dbReference type="InterPro" id="IPR012808">
    <property type="entry name" value="CHP02453"/>
</dbReference>
<dbReference type="Proteomes" id="UP001056035">
    <property type="component" value="Chromosome"/>
</dbReference>
<protein>
    <submittedName>
        <fullName evidence="1">DUF2461 domain-containing protein</fullName>
    </submittedName>
</protein>
<proteinExistence type="predicted"/>
<dbReference type="PANTHER" id="PTHR36452:SF1">
    <property type="entry name" value="DUF2461 DOMAIN-CONTAINING PROTEIN"/>
    <property type="match status" value="1"/>
</dbReference>
<organism evidence="1 2">
    <name type="scientific">Paraconexibacter antarcticus</name>
    <dbReference type="NCBI Taxonomy" id="2949664"/>
    <lineage>
        <taxon>Bacteria</taxon>
        <taxon>Bacillati</taxon>
        <taxon>Actinomycetota</taxon>
        <taxon>Thermoleophilia</taxon>
        <taxon>Solirubrobacterales</taxon>
        <taxon>Paraconexibacteraceae</taxon>
        <taxon>Paraconexibacter</taxon>
    </lineage>
</organism>
<reference evidence="1 2" key="1">
    <citation type="submission" date="2022-06" db="EMBL/GenBank/DDBJ databases">
        <title>Paraconexibacter antarcticus.</title>
        <authorList>
            <person name="Kim C.S."/>
        </authorList>
    </citation>
    <scope>NUCLEOTIDE SEQUENCE [LARGE SCALE GENOMIC DNA]</scope>
    <source>
        <strain evidence="1 2">02-257</strain>
    </source>
</reference>
<dbReference type="Pfam" id="PF09365">
    <property type="entry name" value="DUF2461"/>
    <property type="match status" value="1"/>
</dbReference>
<evidence type="ECO:0000313" key="1">
    <source>
        <dbReference type="EMBL" id="UTI62829.1"/>
    </source>
</evidence>
<dbReference type="PIRSF" id="PIRSF028451">
    <property type="entry name" value="UCP028451"/>
    <property type="match status" value="1"/>
</dbReference>
<evidence type="ECO:0000313" key="2">
    <source>
        <dbReference type="Proteomes" id="UP001056035"/>
    </source>
</evidence>
<sequence length="215" mass="23663">MPAFSGWPPEALTFLADLEAHNDREWFKANRARYDEACVLPTTALGEALSDLGTPKLFRPWNDQRFRPGPPIKEHLGLAVGYEGAGGWYVQLSIDGLFLAAGLHNPKPDQVTRLRAAIDDGRKAAALTRALAVARAAGLALNDPDLLRVPRGYDSDHPRAELLRRKSLTVSATMPIAKWLHRPAAYDHIREPLDAAAPMVTWLRRHVGPSQSGAR</sequence>
<dbReference type="EMBL" id="CP098502">
    <property type="protein sequence ID" value="UTI62829.1"/>
    <property type="molecule type" value="Genomic_DNA"/>
</dbReference>